<dbReference type="CDD" id="cd00093">
    <property type="entry name" value="HTH_XRE"/>
    <property type="match status" value="1"/>
</dbReference>
<accession>A0ABX7BJ01</accession>
<dbReference type="InterPro" id="IPR010982">
    <property type="entry name" value="Lambda_DNA-bd_dom_sf"/>
</dbReference>
<dbReference type="Gene3D" id="1.10.260.40">
    <property type="entry name" value="lambda repressor-like DNA-binding domains"/>
    <property type="match status" value="1"/>
</dbReference>
<sequence>MSAKQMKDLRERAKLTQTEMAAIMGLGKTAYADLEADDPDWKKFKPRHLLALERASMKLALERNDINLALPAVRRDALDLARLISAGPD</sequence>
<keyword evidence="3" id="KW-1185">Reference proteome</keyword>
<protein>
    <submittedName>
        <fullName evidence="2">Helix-turn-helix transcriptional regulator</fullName>
    </submittedName>
</protein>
<evidence type="ECO:0000313" key="2">
    <source>
        <dbReference type="EMBL" id="QQQ17531.1"/>
    </source>
</evidence>
<dbReference type="RefSeq" id="WP_201101905.1">
    <property type="nucleotide sequence ID" value="NZ_CP067977.1"/>
</dbReference>
<dbReference type="Pfam" id="PF01381">
    <property type="entry name" value="HTH_3"/>
    <property type="match status" value="1"/>
</dbReference>
<evidence type="ECO:0000313" key="3">
    <source>
        <dbReference type="Proteomes" id="UP000595448"/>
    </source>
</evidence>
<proteinExistence type="predicted"/>
<evidence type="ECO:0000259" key="1">
    <source>
        <dbReference type="PROSITE" id="PS50943"/>
    </source>
</evidence>
<dbReference type="SUPFAM" id="SSF47413">
    <property type="entry name" value="lambda repressor-like DNA-binding domains"/>
    <property type="match status" value="1"/>
</dbReference>
<dbReference type="Proteomes" id="UP000595448">
    <property type="component" value="Chromosome"/>
</dbReference>
<reference evidence="2 3" key="1">
    <citation type="submission" date="2021-01" db="EMBL/GenBank/DDBJ databases">
        <title>Brevundimonas vitis sp. nov., an bacterium isolated from grape (Vitis vinifera).</title>
        <authorList>
            <person name="Jiang L."/>
            <person name="Lee J."/>
        </authorList>
    </citation>
    <scope>NUCLEOTIDE SEQUENCE [LARGE SCALE GENOMIC DNA]</scope>
    <source>
        <strain evidence="2 3">GRTSA-9</strain>
    </source>
</reference>
<name>A0ABX7BJ01_9CAUL</name>
<organism evidence="2 3">
    <name type="scientific">Brevundimonas vitisensis</name>
    <dbReference type="NCBI Taxonomy" id="2800818"/>
    <lineage>
        <taxon>Bacteria</taxon>
        <taxon>Pseudomonadati</taxon>
        <taxon>Pseudomonadota</taxon>
        <taxon>Alphaproteobacteria</taxon>
        <taxon>Caulobacterales</taxon>
        <taxon>Caulobacteraceae</taxon>
        <taxon>Brevundimonas</taxon>
    </lineage>
</organism>
<dbReference type="PROSITE" id="PS50943">
    <property type="entry name" value="HTH_CROC1"/>
    <property type="match status" value="1"/>
</dbReference>
<feature type="domain" description="HTH cro/C1-type" evidence="1">
    <location>
        <begin position="6"/>
        <end position="35"/>
    </location>
</feature>
<gene>
    <name evidence="2" type="ORF">JIP62_09210</name>
</gene>
<dbReference type="EMBL" id="CP067977">
    <property type="protein sequence ID" value="QQQ17531.1"/>
    <property type="molecule type" value="Genomic_DNA"/>
</dbReference>
<dbReference type="InterPro" id="IPR001387">
    <property type="entry name" value="Cro/C1-type_HTH"/>
</dbReference>